<dbReference type="InterPro" id="IPR006016">
    <property type="entry name" value="UspA"/>
</dbReference>
<dbReference type="PRINTS" id="PR01438">
    <property type="entry name" value="UNVRSLSTRESS"/>
</dbReference>
<comment type="caution">
    <text evidence="3">The sequence shown here is derived from an EMBL/GenBank/DDBJ whole genome shotgun (WGS) entry which is preliminary data.</text>
</comment>
<dbReference type="OrthoDB" id="9788959at2"/>
<name>M5Q3J2_DESAF</name>
<evidence type="ECO:0000313" key="4">
    <source>
        <dbReference type="Proteomes" id="UP000011922"/>
    </source>
</evidence>
<evidence type="ECO:0000259" key="2">
    <source>
        <dbReference type="Pfam" id="PF00582"/>
    </source>
</evidence>
<dbReference type="Gene3D" id="3.40.50.620">
    <property type="entry name" value="HUPs"/>
    <property type="match status" value="1"/>
</dbReference>
<evidence type="ECO:0000313" key="3">
    <source>
        <dbReference type="EMBL" id="EMG38543.1"/>
    </source>
</evidence>
<dbReference type="PATRIC" id="fig|1262666.3.peg.173"/>
<dbReference type="CDD" id="cd00293">
    <property type="entry name" value="USP-like"/>
    <property type="match status" value="1"/>
</dbReference>
<dbReference type="RefSeq" id="WP_005983077.1">
    <property type="nucleotide sequence ID" value="NZ_AOSV01000003.1"/>
</dbReference>
<organism evidence="3 4">
    <name type="scientific">Desulfocurvibacter africanus PCS</name>
    <dbReference type="NCBI Taxonomy" id="1262666"/>
    <lineage>
        <taxon>Bacteria</taxon>
        <taxon>Pseudomonadati</taxon>
        <taxon>Thermodesulfobacteriota</taxon>
        <taxon>Desulfovibrionia</taxon>
        <taxon>Desulfovibrionales</taxon>
        <taxon>Desulfovibrionaceae</taxon>
        <taxon>Desulfocurvibacter</taxon>
    </lineage>
</organism>
<dbReference type="AlphaFoldDB" id="M5Q3J2"/>
<accession>M5Q3J2</accession>
<evidence type="ECO:0000256" key="1">
    <source>
        <dbReference type="ARBA" id="ARBA00008791"/>
    </source>
</evidence>
<dbReference type="PANTHER" id="PTHR46268">
    <property type="entry name" value="STRESS RESPONSE PROTEIN NHAX"/>
    <property type="match status" value="1"/>
</dbReference>
<dbReference type="EMBL" id="AOSV01000003">
    <property type="protein sequence ID" value="EMG38543.1"/>
    <property type="molecule type" value="Genomic_DNA"/>
</dbReference>
<dbReference type="InterPro" id="IPR006015">
    <property type="entry name" value="Universal_stress_UspA"/>
</dbReference>
<proteinExistence type="inferred from homology"/>
<sequence length="140" mass="14976">MNLRLIILPVDGSEHSRHAVEYAADLAGGMDAEIVVLNCQPPVPAFLGEPNFQQAVEYRDAEAEEILSPVRDYLSGLGLRFRDMAVEGAPGEAIADVAKAERADLIVMGSKGKTDLEGLVMGSVTHCVLHIAPCPVLVVR</sequence>
<feature type="domain" description="UspA" evidence="2">
    <location>
        <begin position="5"/>
        <end position="140"/>
    </location>
</feature>
<dbReference type="PANTHER" id="PTHR46268:SF6">
    <property type="entry name" value="UNIVERSAL STRESS PROTEIN UP12"/>
    <property type="match status" value="1"/>
</dbReference>
<dbReference type="Proteomes" id="UP000011922">
    <property type="component" value="Unassembled WGS sequence"/>
</dbReference>
<gene>
    <name evidence="3" type="ORF">PCS_00171</name>
</gene>
<reference evidence="3 4" key="1">
    <citation type="journal article" date="2013" name="Genome Announc.">
        <title>Draft Genome Sequence for Desulfovibrio africanus Strain PCS.</title>
        <authorList>
            <person name="Brown S.D."/>
            <person name="Utturkar S.M."/>
            <person name="Arkin A.P."/>
            <person name="Deutschbauer A.M."/>
            <person name="Elias D.A."/>
            <person name="Hazen T.C."/>
            <person name="Chakraborty R."/>
        </authorList>
    </citation>
    <scope>NUCLEOTIDE SEQUENCE [LARGE SCALE GENOMIC DNA]</scope>
    <source>
        <strain evidence="3 4">PCS</strain>
    </source>
</reference>
<dbReference type="InterPro" id="IPR014729">
    <property type="entry name" value="Rossmann-like_a/b/a_fold"/>
</dbReference>
<dbReference type="SUPFAM" id="SSF52402">
    <property type="entry name" value="Adenine nucleotide alpha hydrolases-like"/>
    <property type="match status" value="1"/>
</dbReference>
<dbReference type="Pfam" id="PF00582">
    <property type="entry name" value="Usp"/>
    <property type="match status" value="1"/>
</dbReference>
<comment type="similarity">
    <text evidence="1">Belongs to the universal stress protein A family.</text>
</comment>
<protein>
    <submittedName>
        <fullName evidence="3">Universal stress protein UspA-like protein</fullName>
    </submittedName>
</protein>